<feature type="compositionally biased region" description="Basic and acidic residues" evidence="1">
    <location>
        <begin position="1"/>
        <end position="15"/>
    </location>
</feature>
<dbReference type="Pfam" id="PF00881">
    <property type="entry name" value="Nitroreductase"/>
    <property type="match status" value="1"/>
</dbReference>
<dbReference type="CDD" id="cd02142">
    <property type="entry name" value="McbC_SagB-like_oxidoreductase"/>
    <property type="match status" value="1"/>
</dbReference>
<protein>
    <submittedName>
        <fullName evidence="3">Nitroreductase family protein</fullName>
    </submittedName>
</protein>
<name>A0A485M251_9ZZZZ</name>
<dbReference type="InterPro" id="IPR000415">
    <property type="entry name" value="Nitroreductase-like"/>
</dbReference>
<dbReference type="EMBL" id="CAADRM010000115">
    <property type="protein sequence ID" value="VFU16080.1"/>
    <property type="molecule type" value="Genomic_DNA"/>
</dbReference>
<evidence type="ECO:0000256" key="1">
    <source>
        <dbReference type="SAM" id="MobiDB-lite"/>
    </source>
</evidence>
<dbReference type="InterPro" id="IPR020051">
    <property type="entry name" value="SagB-type_dehydrogenase"/>
</dbReference>
<dbReference type="InterPro" id="IPR052544">
    <property type="entry name" value="Bacteriocin_Proc_Enz"/>
</dbReference>
<dbReference type="SUPFAM" id="SSF55469">
    <property type="entry name" value="FMN-dependent nitroreductase-like"/>
    <property type="match status" value="1"/>
</dbReference>
<reference evidence="3" key="1">
    <citation type="submission" date="2019-03" db="EMBL/GenBank/DDBJ databases">
        <authorList>
            <person name="Hao L."/>
        </authorList>
    </citation>
    <scope>NUCLEOTIDE SEQUENCE</scope>
</reference>
<dbReference type="GO" id="GO:0016491">
    <property type="term" value="F:oxidoreductase activity"/>
    <property type="evidence" value="ECO:0007669"/>
    <property type="project" value="InterPro"/>
</dbReference>
<feature type="region of interest" description="Disordered" evidence="1">
    <location>
        <begin position="1"/>
        <end position="28"/>
    </location>
</feature>
<sequence length="245" mass="27424">MKDGIGERFQRETKYDRRRMPRGSLDLDGKPPAFKDYPHAHKIALPAVDRCGDMSLYEALLRRKSLRRFLDTPIPLENLSSLLWTSGGIQRKEMGFAFRTFPSAGALYPVESYVIAARVAGLEQGVYHYQVKSHQLEELRLGDFSEATARAALGQEMCARAAAVIVFTAVFGRTVWKYRQRGYRYVYIEAGHMAQNLSLACISMGLGCCHIGALFDNEVNEIIGVDGIQESVLYMSAVGHTGMYV</sequence>
<dbReference type="PANTHER" id="PTHR43745">
    <property type="entry name" value="NITROREDUCTASE MJ1384-RELATED"/>
    <property type="match status" value="1"/>
</dbReference>
<dbReference type="AlphaFoldDB" id="A0A485M251"/>
<accession>A0A485M251</accession>
<evidence type="ECO:0000259" key="2">
    <source>
        <dbReference type="Pfam" id="PF00881"/>
    </source>
</evidence>
<organism evidence="3">
    <name type="scientific">anaerobic digester metagenome</name>
    <dbReference type="NCBI Taxonomy" id="1263854"/>
    <lineage>
        <taxon>unclassified sequences</taxon>
        <taxon>metagenomes</taxon>
        <taxon>ecological metagenomes</taxon>
    </lineage>
</organism>
<evidence type="ECO:0000313" key="3">
    <source>
        <dbReference type="EMBL" id="VFU16080.1"/>
    </source>
</evidence>
<dbReference type="Gene3D" id="3.40.109.10">
    <property type="entry name" value="NADH Oxidase"/>
    <property type="match status" value="1"/>
</dbReference>
<proteinExistence type="predicted"/>
<dbReference type="InterPro" id="IPR029479">
    <property type="entry name" value="Nitroreductase"/>
</dbReference>
<dbReference type="NCBIfam" id="TIGR03605">
    <property type="entry name" value="antibiot_sagB"/>
    <property type="match status" value="1"/>
</dbReference>
<dbReference type="PANTHER" id="PTHR43745:SF2">
    <property type="entry name" value="NITROREDUCTASE MJ1384-RELATED"/>
    <property type="match status" value="1"/>
</dbReference>
<gene>
    <name evidence="3" type="ORF">SCFA_500020</name>
</gene>
<feature type="domain" description="Nitroreductase" evidence="2">
    <location>
        <begin position="61"/>
        <end position="240"/>
    </location>
</feature>